<gene>
    <name evidence="1" type="ORF">C095_03175</name>
</gene>
<name>A0A0B4EK33_9FUSO</name>
<sequence>MDKKLKKIFKRKLYEIGTLLKRILKVNLFIQMIIPIRLLRLRIGSEIKFQKKNLNLSMRMY</sequence>
<accession>A0A0B4EK33</accession>
<reference evidence="1 2" key="1">
    <citation type="submission" date="2013-08" db="EMBL/GenBank/DDBJ databases">
        <title>An opportunistic ruminal bacterium that causes liver abscesses in cattle.</title>
        <authorList>
            <person name="Benahmed F.H."/>
            <person name="Rasmussen M."/>
            <person name="Harbottle H."/>
            <person name="Soppet D."/>
            <person name="Nagaraja T.G."/>
            <person name="Davidson M."/>
        </authorList>
    </citation>
    <scope>NUCLEOTIDE SEQUENCE [LARGE SCALE GENOMIC DNA]</scope>
    <source>
        <strain evidence="1 2">B35</strain>
    </source>
</reference>
<protein>
    <submittedName>
        <fullName evidence="1">Uncharacterized protein</fullName>
    </submittedName>
</protein>
<evidence type="ECO:0000313" key="2">
    <source>
        <dbReference type="Proteomes" id="UP000031184"/>
    </source>
</evidence>
<dbReference type="Proteomes" id="UP000031184">
    <property type="component" value="Unassembled WGS sequence"/>
</dbReference>
<proteinExistence type="predicted"/>
<dbReference type="AlphaFoldDB" id="A0A0B4EK33"/>
<comment type="caution">
    <text evidence="1">The sequence shown here is derived from an EMBL/GenBank/DDBJ whole genome shotgun (WGS) entry which is preliminary data.</text>
</comment>
<dbReference type="PATRIC" id="fig|1226633.4.peg.632"/>
<dbReference type="EMBL" id="AUZI01000011">
    <property type="protein sequence ID" value="KID49791.1"/>
    <property type="molecule type" value="Genomic_DNA"/>
</dbReference>
<organism evidence="1 2">
    <name type="scientific">Fusobacterium necrophorum subsp. funduliforme B35</name>
    <dbReference type="NCBI Taxonomy" id="1226633"/>
    <lineage>
        <taxon>Bacteria</taxon>
        <taxon>Fusobacteriati</taxon>
        <taxon>Fusobacteriota</taxon>
        <taxon>Fusobacteriia</taxon>
        <taxon>Fusobacteriales</taxon>
        <taxon>Fusobacteriaceae</taxon>
        <taxon>Fusobacterium</taxon>
    </lineage>
</organism>
<evidence type="ECO:0000313" key="1">
    <source>
        <dbReference type="EMBL" id="KID49791.1"/>
    </source>
</evidence>